<dbReference type="OrthoDB" id="8015at2157"/>
<dbReference type="RefSeq" id="WP_158204039.1">
    <property type="nucleotide sequence ID" value="NZ_WSZK01000015.1"/>
</dbReference>
<dbReference type="GO" id="GO:0005507">
    <property type="term" value="F:copper ion binding"/>
    <property type="evidence" value="ECO:0007669"/>
    <property type="project" value="TreeGrafter"/>
</dbReference>
<evidence type="ECO:0000313" key="4">
    <source>
        <dbReference type="Proteomes" id="UP000451471"/>
    </source>
</evidence>
<protein>
    <submittedName>
        <fullName evidence="3">Divalent cation tolerance protein CutA</fullName>
    </submittedName>
</protein>
<dbReference type="Proteomes" id="UP000451471">
    <property type="component" value="Unassembled WGS sequence"/>
</dbReference>
<dbReference type="InterPro" id="IPR015867">
    <property type="entry name" value="N-reg_PII/ATP_PRibTrfase_C"/>
</dbReference>
<accession>A0A6B0GHK6</accession>
<comment type="caution">
    <text evidence="3">The sequence shown here is derived from an EMBL/GenBank/DDBJ whole genome shotgun (WGS) entry which is preliminary data.</text>
</comment>
<dbReference type="InterPro" id="IPR004323">
    <property type="entry name" value="Ion_tolerance_CutA"/>
</dbReference>
<proteinExistence type="inferred from homology"/>
<dbReference type="PANTHER" id="PTHR23419:SF8">
    <property type="entry name" value="FI09726P"/>
    <property type="match status" value="1"/>
</dbReference>
<dbReference type="InterPro" id="IPR011322">
    <property type="entry name" value="N-reg_PII-like_a/b"/>
</dbReference>
<dbReference type="PANTHER" id="PTHR23419">
    <property type="entry name" value="DIVALENT CATION TOLERANCE CUTA-RELATED"/>
    <property type="match status" value="1"/>
</dbReference>
<gene>
    <name evidence="3" type="ORF">GQS65_07550</name>
</gene>
<name>A0A6B0GHK6_9EURY</name>
<dbReference type="EMBL" id="WSZK01000015">
    <property type="protein sequence ID" value="MWG34346.1"/>
    <property type="molecule type" value="Genomic_DNA"/>
</dbReference>
<dbReference type="SUPFAM" id="SSF54913">
    <property type="entry name" value="GlnB-like"/>
    <property type="match status" value="1"/>
</dbReference>
<dbReference type="AlphaFoldDB" id="A0A6B0GHK6"/>
<keyword evidence="2" id="KW-0963">Cytoplasm</keyword>
<dbReference type="Gene3D" id="3.30.70.120">
    <property type="match status" value="1"/>
</dbReference>
<sequence length="102" mass="11538">MTHVAVDIGAPGEREAERISRAIVEERLAAGTRLSGGPSHYHWEGTVYDEEYWTVRAFTVEEHFEALCDLVRDLHSDDLPGITYSEIGGTDEFLAWITEETR</sequence>
<dbReference type="GO" id="GO:0010038">
    <property type="term" value="P:response to metal ion"/>
    <property type="evidence" value="ECO:0007669"/>
    <property type="project" value="InterPro"/>
</dbReference>
<evidence type="ECO:0000256" key="2">
    <source>
        <dbReference type="ARBA" id="ARBA00022490"/>
    </source>
</evidence>
<keyword evidence="4" id="KW-1185">Reference proteome</keyword>
<evidence type="ECO:0000313" key="3">
    <source>
        <dbReference type="EMBL" id="MWG34346.1"/>
    </source>
</evidence>
<dbReference type="Pfam" id="PF03091">
    <property type="entry name" value="CutA1"/>
    <property type="match status" value="1"/>
</dbReference>
<evidence type="ECO:0000256" key="1">
    <source>
        <dbReference type="ARBA" id="ARBA00010169"/>
    </source>
</evidence>
<comment type="similarity">
    <text evidence="1">Belongs to the CutA family.</text>
</comment>
<reference evidence="3 4" key="1">
    <citation type="submission" date="2019-12" db="EMBL/GenBank/DDBJ databases">
        <title>Halocatena pleomorpha gen. nov. sp. nov., an extremely halophilic archaeon of family Halobacteriaceae isolated from saltpan soil.</title>
        <authorList>
            <person name="Pal Y."/>
            <person name="Verma A."/>
            <person name="Krishnamurthi S."/>
            <person name="Kumar P."/>
        </authorList>
    </citation>
    <scope>NUCLEOTIDE SEQUENCE [LARGE SCALE GENOMIC DNA]</scope>
    <source>
        <strain evidence="3 4">JCM 16495</strain>
    </source>
</reference>
<organism evidence="3 4">
    <name type="scientific">Halomarina oriensis</name>
    <dbReference type="NCBI Taxonomy" id="671145"/>
    <lineage>
        <taxon>Archaea</taxon>
        <taxon>Methanobacteriati</taxon>
        <taxon>Methanobacteriota</taxon>
        <taxon>Stenosarchaea group</taxon>
        <taxon>Halobacteria</taxon>
        <taxon>Halobacteriales</taxon>
        <taxon>Natronomonadaceae</taxon>
        <taxon>Halomarina</taxon>
    </lineage>
</organism>